<protein>
    <submittedName>
        <fullName evidence="2">ADP-ribosylation factor GTPase-activating protein AGD12-like</fullName>
    </submittedName>
</protein>
<evidence type="ECO:0000313" key="1">
    <source>
        <dbReference type="EMBL" id="KAA0051611.1"/>
    </source>
</evidence>
<name>A0A5D3E649_CUCMM</name>
<dbReference type="EMBL" id="SSTD01000220">
    <property type="protein sequence ID" value="TYK30785.1"/>
    <property type="molecule type" value="Genomic_DNA"/>
</dbReference>
<evidence type="ECO:0000313" key="3">
    <source>
        <dbReference type="Proteomes" id="UP000321393"/>
    </source>
</evidence>
<reference evidence="3 4" key="1">
    <citation type="submission" date="2019-08" db="EMBL/GenBank/DDBJ databases">
        <title>Draft genome sequences of two oriental melons (Cucumis melo L. var makuwa).</title>
        <authorList>
            <person name="Kwon S.-Y."/>
        </authorList>
    </citation>
    <scope>NUCLEOTIDE SEQUENCE [LARGE SCALE GENOMIC DNA]</scope>
    <source>
        <strain evidence="4">cv. Chang Bougi</strain>
        <strain evidence="3">cv. SW 3</strain>
        <tissue evidence="2">Leaf</tissue>
    </source>
</reference>
<comment type="caution">
    <text evidence="2">The sequence shown here is derived from an EMBL/GenBank/DDBJ whole genome shotgun (WGS) entry which is preliminary data.</text>
</comment>
<organism evidence="2 4">
    <name type="scientific">Cucumis melo var. makuwa</name>
    <name type="common">Oriental melon</name>
    <dbReference type="NCBI Taxonomy" id="1194695"/>
    <lineage>
        <taxon>Eukaryota</taxon>
        <taxon>Viridiplantae</taxon>
        <taxon>Streptophyta</taxon>
        <taxon>Embryophyta</taxon>
        <taxon>Tracheophyta</taxon>
        <taxon>Spermatophyta</taxon>
        <taxon>Magnoliopsida</taxon>
        <taxon>eudicotyledons</taxon>
        <taxon>Gunneridae</taxon>
        <taxon>Pentapetalae</taxon>
        <taxon>rosids</taxon>
        <taxon>fabids</taxon>
        <taxon>Cucurbitales</taxon>
        <taxon>Cucurbitaceae</taxon>
        <taxon>Benincaseae</taxon>
        <taxon>Cucumis</taxon>
    </lineage>
</organism>
<dbReference type="Proteomes" id="UP000321393">
    <property type="component" value="Unassembled WGS sequence"/>
</dbReference>
<sequence length="150" mass="16674">MEAMLLSHGREALEVIPWKLEQMTTPSIEADGHFPGNFRRPESAKSRLKDLLLHIDTQLCADCGALDPKWNSSVEASSAAPRTTQPTAARKLHLPPHEQCNPPPQHAATTLHLPQHAATTQPAVAATQTRRRRIRLPFSIFFPVFLLFSS</sequence>
<dbReference type="AlphaFoldDB" id="A0A5D3E649"/>
<evidence type="ECO:0000313" key="2">
    <source>
        <dbReference type="EMBL" id="TYK30785.1"/>
    </source>
</evidence>
<accession>A0A5D3E649</accession>
<dbReference type="Proteomes" id="UP000321947">
    <property type="component" value="Unassembled WGS sequence"/>
</dbReference>
<gene>
    <name evidence="2" type="ORF">E5676_scaffold267G00050</name>
    <name evidence="1" type="ORF">E6C27_scaffold174G001590</name>
</gene>
<dbReference type="EMBL" id="SSTE01011259">
    <property type="protein sequence ID" value="KAA0051611.1"/>
    <property type="molecule type" value="Genomic_DNA"/>
</dbReference>
<proteinExistence type="predicted"/>
<evidence type="ECO:0000313" key="4">
    <source>
        <dbReference type="Proteomes" id="UP000321947"/>
    </source>
</evidence>